<dbReference type="EMBL" id="JBBPCN010000001">
    <property type="protein sequence ID" value="MEK8071834.1"/>
    <property type="molecule type" value="Genomic_DNA"/>
</dbReference>
<evidence type="ECO:0000313" key="1">
    <source>
        <dbReference type="EMBL" id="MEK8071834.1"/>
    </source>
</evidence>
<evidence type="ECO:0000313" key="2">
    <source>
        <dbReference type="Proteomes" id="UP001456513"/>
    </source>
</evidence>
<sequence length="242" mass="25108">MLVFRVAALVPTPPLLIPELTGAGAAETADLRAAAVDAMTRLTSVADRWLALGVDHTRATYDDSTIGTVRGFGVDVVVSLSGGTAPTAPDPDLPLAVLIAGWLRGVAAPDDAIEVRTIPTDASAEWCAEFGEELRRELDASAESWGVLVLADGANTLTRKAPGSFDERAEEVQTRVDDALATADVDALAGLDPDLCTSLGVGGRAAWQVLAALEGTGTATATELYRGAPFGVGYFVGTWTRD</sequence>
<dbReference type="Gene3D" id="3.40.830.10">
    <property type="entry name" value="LigB-like"/>
    <property type="match status" value="1"/>
</dbReference>
<name>A0ABU9CX89_9NOCA</name>
<keyword evidence="2" id="KW-1185">Reference proteome</keyword>
<accession>A0ABU9CX89</accession>
<protein>
    <submittedName>
        <fullName evidence="1">Class III extradiol dioxygenase subunit B-like domain-containing protein</fullName>
    </submittedName>
</protein>
<gene>
    <name evidence="1" type="ORF">AABD04_13415</name>
</gene>
<organism evidence="1 2">
    <name type="scientific">Rhodococcus navarretei</name>
    <dbReference type="NCBI Taxonomy" id="3128981"/>
    <lineage>
        <taxon>Bacteria</taxon>
        <taxon>Bacillati</taxon>
        <taxon>Actinomycetota</taxon>
        <taxon>Actinomycetes</taxon>
        <taxon>Mycobacteriales</taxon>
        <taxon>Nocardiaceae</taxon>
        <taxon>Rhodococcus</taxon>
    </lineage>
</organism>
<dbReference type="SUPFAM" id="SSF53213">
    <property type="entry name" value="LigB-like"/>
    <property type="match status" value="1"/>
</dbReference>
<dbReference type="Proteomes" id="UP001456513">
    <property type="component" value="Unassembled WGS sequence"/>
</dbReference>
<reference evidence="1 2" key="1">
    <citation type="submission" date="2024-03" db="EMBL/GenBank/DDBJ databases">
        <title>Rhodococcus navarretei sp. nov. and Pseudarthrobacter quantumdoti sp. nov., two new species with the ability to biosynthesize Quantum Dots isolated from soil samples at Union Glacier, Antarctica.</title>
        <authorList>
            <person name="Vargas M."/>
        </authorList>
    </citation>
    <scope>NUCLEOTIDE SEQUENCE [LARGE SCALE GENOMIC DNA]</scope>
    <source>
        <strain evidence="1 2">EXRC-4A-4</strain>
    </source>
</reference>
<dbReference type="CDD" id="cd07951">
    <property type="entry name" value="ED_3B_N_AMMECR1"/>
    <property type="match status" value="1"/>
</dbReference>
<proteinExistence type="predicted"/>
<comment type="caution">
    <text evidence="1">The sequence shown here is derived from an EMBL/GenBank/DDBJ whole genome shotgun (WGS) entry which is preliminary data.</text>
</comment>